<organism evidence="12 13">
    <name type="scientific">Borrelia coriaceae ATCC 43381</name>
    <dbReference type="NCBI Taxonomy" id="1408429"/>
    <lineage>
        <taxon>Bacteria</taxon>
        <taxon>Pseudomonadati</taxon>
        <taxon>Spirochaetota</taxon>
        <taxon>Spirochaetia</taxon>
        <taxon>Spirochaetales</taxon>
        <taxon>Borreliaceae</taxon>
        <taxon>Borrelia</taxon>
    </lineage>
</organism>
<evidence type="ECO:0000313" key="12">
    <source>
        <dbReference type="EMBL" id="AHH10553.1"/>
    </source>
</evidence>
<evidence type="ECO:0000256" key="8">
    <source>
        <dbReference type="ARBA" id="ARBA00023136"/>
    </source>
</evidence>
<evidence type="ECO:0000313" key="13">
    <source>
        <dbReference type="Proteomes" id="UP000019330"/>
    </source>
</evidence>
<dbReference type="PANTHER" id="PTHR34296">
    <property type="entry name" value="TRANSCRIPTIONAL ACTIVATOR PROTEIN MED"/>
    <property type="match status" value="1"/>
</dbReference>
<dbReference type="HOGENOM" id="CLU_038813_0_2_12"/>
<gene>
    <name evidence="12" type="ORF">BCO_0077200</name>
</gene>
<dbReference type="InterPro" id="IPR003760">
    <property type="entry name" value="PnrA-like"/>
</dbReference>
<evidence type="ECO:0000256" key="2">
    <source>
        <dbReference type="ARBA" id="ARBA00008610"/>
    </source>
</evidence>
<evidence type="ECO:0000256" key="10">
    <source>
        <dbReference type="ARBA" id="ARBA00023288"/>
    </source>
</evidence>
<keyword evidence="5" id="KW-1003">Cell membrane</keyword>
<sequence>MYVKSLFLILCVFCYSCSDSNVNGGLAKISVLVDGVFDDESFNEGAWKAVKKIEKEFGLEISMKESNANSYLSDLKLLKDNGSNLICLIGYKLSDSAITVALENPGIKYVIVDPVYDSDLVIPENLSAITFRSEEGAFLVGYIAAKISKTGKIGFLGGVDDVIINTFRYGYEAGAMYANSDINIDNKYIGSFVNTDAGESMANEMYLDGVDIIYHVAGLSGVGVIEAARNLGDKYYVIGVDQDQSYLAPDNVITSSIKDIGQILNIVISDYLKANTFEGGEVLNYGLREGFLGFVKNPKKISFALEKELDDISEKIINGKIVVPNNWSSYNKFLSTIR</sequence>
<dbReference type="EMBL" id="CP005745">
    <property type="protein sequence ID" value="AHH10553.1"/>
    <property type="molecule type" value="Genomic_DNA"/>
</dbReference>
<keyword evidence="9" id="KW-0564">Palmitate</keyword>
<keyword evidence="13" id="KW-1185">Reference proteome</keyword>
<comment type="subcellular location">
    <subcellularLocation>
        <location evidence="1">Cell inner membrane</location>
        <topology evidence="1">Lipid-anchor</topology>
    </subcellularLocation>
</comment>
<name>W5SV49_9SPIR</name>
<protein>
    <submittedName>
        <fullName evidence="12">Basic membrane protein A</fullName>
    </submittedName>
</protein>
<evidence type="ECO:0000256" key="9">
    <source>
        <dbReference type="ARBA" id="ARBA00023139"/>
    </source>
</evidence>
<dbReference type="CDD" id="cd06354">
    <property type="entry name" value="PBP1_PrnA-like"/>
    <property type="match status" value="1"/>
</dbReference>
<dbReference type="SUPFAM" id="SSF53822">
    <property type="entry name" value="Periplasmic binding protein-like I"/>
    <property type="match status" value="1"/>
</dbReference>
<keyword evidence="8" id="KW-0472">Membrane</keyword>
<dbReference type="GO" id="GO:0005886">
    <property type="term" value="C:plasma membrane"/>
    <property type="evidence" value="ECO:0007669"/>
    <property type="project" value="UniProtKB-SubCell"/>
</dbReference>
<evidence type="ECO:0000256" key="1">
    <source>
        <dbReference type="ARBA" id="ARBA00004519"/>
    </source>
</evidence>
<dbReference type="Proteomes" id="UP000019330">
    <property type="component" value="Chromosome"/>
</dbReference>
<dbReference type="Gene3D" id="3.40.50.2300">
    <property type="match status" value="2"/>
</dbReference>
<evidence type="ECO:0000256" key="6">
    <source>
        <dbReference type="ARBA" id="ARBA00022519"/>
    </source>
</evidence>
<evidence type="ECO:0000256" key="3">
    <source>
        <dbReference type="ARBA" id="ARBA00011245"/>
    </source>
</evidence>
<evidence type="ECO:0000256" key="7">
    <source>
        <dbReference type="ARBA" id="ARBA00022729"/>
    </source>
</evidence>
<reference evidence="12" key="1">
    <citation type="submission" date="2013-04" db="EMBL/GenBank/DDBJ databases">
        <title>Comparative Genomics of Relapsing Fever Spirochetes.</title>
        <authorList>
            <person name="Schwan T.G."/>
            <person name="Raffel S.J."/>
            <person name="Porcella S.F."/>
            <person name="Martens C.A."/>
            <person name="Bruno D.P."/>
            <person name="Ricklefs S.M."/>
            <person name="Barbian K.B."/>
        </authorList>
    </citation>
    <scope>NUCLEOTIDE SEQUENCE [LARGE SCALE GENOMIC DNA]</scope>
    <source>
        <strain evidence="12">Co53</strain>
    </source>
</reference>
<feature type="domain" description="ABC transporter substrate-binding protein PnrA-like" evidence="11">
    <location>
        <begin position="28"/>
        <end position="326"/>
    </location>
</feature>
<dbReference type="PANTHER" id="PTHR34296:SF2">
    <property type="entry name" value="ABC TRANSPORTER GUANOSINE-BINDING PROTEIN NUPN"/>
    <property type="match status" value="1"/>
</dbReference>
<accession>W5SV49</accession>
<dbReference type="PATRIC" id="fig|1313292.3.peg.402"/>
<evidence type="ECO:0000256" key="5">
    <source>
        <dbReference type="ARBA" id="ARBA00022475"/>
    </source>
</evidence>
<proteinExistence type="inferred from homology"/>
<keyword evidence="4" id="KW-0813">Transport</keyword>
<keyword evidence="7" id="KW-0732">Signal</keyword>
<evidence type="ECO:0000256" key="4">
    <source>
        <dbReference type="ARBA" id="ARBA00022448"/>
    </source>
</evidence>
<dbReference type="AlphaFoldDB" id="W5SV49"/>
<evidence type="ECO:0000259" key="11">
    <source>
        <dbReference type="Pfam" id="PF02608"/>
    </source>
</evidence>
<comment type="subunit">
    <text evidence="3">Monomer.</text>
</comment>
<dbReference type="OrthoDB" id="9769871at2"/>
<dbReference type="STRING" id="1313292.BCO_0077200"/>
<dbReference type="InterPro" id="IPR050957">
    <property type="entry name" value="BMP_lipoprotein"/>
</dbReference>
<dbReference type="eggNOG" id="COG1744">
    <property type="taxonomic scope" value="Bacteria"/>
</dbReference>
<dbReference type="InterPro" id="IPR028082">
    <property type="entry name" value="Peripla_BP_I"/>
</dbReference>
<keyword evidence="10" id="KW-0449">Lipoprotein</keyword>
<comment type="similarity">
    <text evidence="2">Belongs to the BMP lipoprotein family.</text>
</comment>
<dbReference type="Pfam" id="PF02608">
    <property type="entry name" value="Bmp"/>
    <property type="match status" value="1"/>
</dbReference>
<keyword evidence="6" id="KW-0997">Cell inner membrane</keyword>